<evidence type="ECO:0000256" key="3">
    <source>
        <dbReference type="ARBA" id="ARBA00022692"/>
    </source>
</evidence>
<dbReference type="PROSITE" id="PS50850">
    <property type="entry name" value="MFS"/>
    <property type="match status" value="1"/>
</dbReference>
<organism evidence="8 9">
    <name type="scientific">Curvularia kusanoi</name>
    <name type="common">Cochliobolus kusanoi</name>
    <dbReference type="NCBI Taxonomy" id="90978"/>
    <lineage>
        <taxon>Eukaryota</taxon>
        <taxon>Fungi</taxon>
        <taxon>Dikarya</taxon>
        <taxon>Ascomycota</taxon>
        <taxon>Pezizomycotina</taxon>
        <taxon>Dothideomycetes</taxon>
        <taxon>Pleosporomycetidae</taxon>
        <taxon>Pleosporales</taxon>
        <taxon>Pleosporineae</taxon>
        <taxon>Pleosporaceae</taxon>
        <taxon>Curvularia</taxon>
    </lineage>
</organism>
<dbReference type="InterPro" id="IPR050360">
    <property type="entry name" value="MFS_Sugar_Transporters"/>
</dbReference>
<comment type="similarity">
    <text evidence="2">Belongs to the major facilitator superfamily. Sugar transporter (TC 2.A.1.1) family.</text>
</comment>
<feature type="transmembrane region" description="Helical" evidence="6">
    <location>
        <begin position="378"/>
        <end position="402"/>
    </location>
</feature>
<feature type="transmembrane region" description="Helical" evidence="6">
    <location>
        <begin position="55"/>
        <end position="71"/>
    </location>
</feature>
<evidence type="ECO:0000256" key="2">
    <source>
        <dbReference type="ARBA" id="ARBA00010992"/>
    </source>
</evidence>
<feature type="transmembrane region" description="Helical" evidence="6">
    <location>
        <begin position="479"/>
        <end position="497"/>
    </location>
</feature>
<evidence type="ECO:0000259" key="7">
    <source>
        <dbReference type="PROSITE" id="PS50850"/>
    </source>
</evidence>
<dbReference type="InterPro" id="IPR036259">
    <property type="entry name" value="MFS_trans_sf"/>
</dbReference>
<dbReference type="InterPro" id="IPR005828">
    <property type="entry name" value="MFS_sugar_transport-like"/>
</dbReference>
<keyword evidence="3 6" id="KW-0812">Transmembrane</keyword>
<gene>
    <name evidence="8" type="ORF">E8E13_002244</name>
</gene>
<keyword evidence="9" id="KW-1185">Reference proteome</keyword>
<dbReference type="Proteomes" id="UP000801428">
    <property type="component" value="Unassembled WGS sequence"/>
</dbReference>
<proteinExistence type="inferred from homology"/>
<evidence type="ECO:0000256" key="5">
    <source>
        <dbReference type="ARBA" id="ARBA00023136"/>
    </source>
</evidence>
<feature type="transmembrane region" description="Helical" evidence="6">
    <location>
        <begin position="314"/>
        <end position="337"/>
    </location>
</feature>
<feature type="transmembrane region" description="Helical" evidence="6">
    <location>
        <begin position="408"/>
        <end position="434"/>
    </location>
</feature>
<feature type="transmembrane region" description="Helical" evidence="6">
    <location>
        <begin position="236"/>
        <end position="257"/>
    </location>
</feature>
<keyword evidence="5 6" id="KW-0472">Membrane</keyword>
<dbReference type="PANTHER" id="PTHR48022">
    <property type="entry name" value="PLASTIDIC GLUCOSE TRANSPORTER 4"/>
    <property type="match status" value="1"/>
</dbReference>
<feature type="transmembrane region" description="Helical" evidence="6">
    <location>
        <begin position="349"/>
        <end position="371"/>
    </location>
</feature>
<feature type="transmembrane region" description="Helical" evidence="6">
    <location>
        <begin position="132"/>
        <end position="151"/>
    </location>
</feature>
<name>A0A9P4TLP3_CURKU</name>
<feature type="transmembrane region" description="Helical" evidence="6">
    <location>
        <begin position="199"/>
        <end position="224"/>
    </location>
</feature>
<reference evidence="8" key="1">
    <citation type="submission" date="2019-04" db="EMBL/GenBank/DDBJ databases">
        <title>Sequencing of skin fungus with MAO and IRED activity.</title>
        <authorList>
            <person name="Marsaioli A.J."/>
            <person name="Bonatto J.M.C."/>
            <person name="Reis Junior O."/>
        </authorList>
    </citation>
    <scope>NUCLEOTIDE SEQUENCE</scope>
    <source>
        <strain evidence="8">30M1</strain>
    </source>
</reference>
<accession>A0A9P4TLP3</accession>
<dbReference type="InterPro" id="IPR020846">
    <property type="entry name" value="MFS_dom"/>
</dbReference>
<dbReference type="Gene3D" id="1.20.1250.20">
    <property type="entry name" value="MFS general substrate transporter like domains"/>
    <property type="match status" value="1"/>
</dbReference>
<evidence type="ECO:0000313" key="9">
    <source>
        <dbReference type="Proteomes" id="UP000801428"/>
    </source>
</evidence>
<dbReference type="GO" id="GO:0016020">
    <property type="term" value="C:membrane"/>
    <property type="evidence" value="ECO:0007669"/>
    <property type="project" value="UniProtKB-SubCell"/>
</dbReference>
<dbReference type="Pfam" id="PF00083">
    <property type="entry name" value="Sugar_tr"/>
    <property type="match status" value="1"/>
</dbReference>
<dbReference type="SUPFAM" id="SSF103473">
    <property type="entry name" value="MFS general substrate transporter"/>
    <property type="match status" value="1"/>
</dbReference>
<feature type="domain" description="Major facilitator superfamily (MFS) profile" evidence="7">
    <location>
        <begin position="58"/>
        <end position="501"/>
    </location>
</feature>
<evidence type="ECO:0000256" key="1">
    <source>
        <dbReference type="ARBA" id="ARBA00004141"/>
    </source>
</evidence>
<comment type="subcellular location">
    <subcellularLocation>
        <location evidence="1">Membrane</location>
        <topology evidence="1">Multi-pass membrane protein</topology>
    </subcellularLocation>
</comment>
<sequence>MTSSESQKSRDSEGKDGLVGEQIIVVNSHSISQTSNEEGDNSRTLWQNVKKYRKVTYVTLGLTSAILLYGYDNVVVGTVSAMPNFQKDFGIFFEGKWILPSTWLALWNVASPLGAMGGSVFGGWLQDKIGRRLALAISSFLSALAVAIMYISYLPTDINGRRVAFLIGKFFQGGSIGAVMAACQTYMSEILPPALRGSGMAFFPVFTLLGQLAGALVIFGALGAKDGYAIAFGSQWPFSFVPIIVAFFIPESPTWLVRKRRMDKAHAAQARLDPPGTDTKVIIDKLLADIEHEEQSAKVTFAECFHKRNFRRTFIVMFANSLPAVFGLPLLAKASYFLQLINMKPSISIIFLILGIVLGLISNCISVWIMARVGRRPLVVVSLVVSAVLWLSMGIANCFAITPAVTWWTAASMMLTIIVAGVGVWPASFAIAAETSSLQLRARTQGLGWCVSALATAVSGLALPYVFNPDEGNLRGKTGFTYFATCLAGAAVAWWLIPEMKGRSVAEIDRMFELRLSARQFKGWKSESTEELTERM</sequence>
<evidence type="ECO:0000313" key="8">
    <source>
        <dbReference type="EMBL" id="KAF3008422.1"/>
    </source>
</evidence>
<feature type="transmembrane region" description="Helical" evidence="6">
    <location>
        <begin position="163"/>
        <end position="187"/>
    </location>
</feature>
<feature type="transmembrane region" description="Helical" evidence="6">
    <location>
        <begin position="104"/>
        <end position="125"/>
    </location>
</feature>
<dbReference type="AlphaFoldDB" id="A0A9P4TLP3"/>
<evidence type="ECO:0000256" key="6">
    <source>
        <dbReference type="SAM" id="Phobius"/>
    </source>
</evidence>
<comment type="caution">
    <text evidence="8">The sequence shown here is derived from an EMBL/GenBank/DDBJ whole genome shotgun (WGS) entry which is preliminary data.</text>
</comment>
<dbReference type="GO" id="GO:0005351">
    <property type="term" value="F:carbohydrate:proton symporter activity"/>
    <property type="evidence" value="ECO:0007669"/>
    <property type="project" value="TreeGrafter"/>
</dbReference>
<dbReference type="PANTHER" id="PTHR48022:SF41">
    <property type="entry name" value="MAJOR FACILITATOR SUPERFAMILY (MFS) PROFILE DOMAIN-CONTAINING PROTEIN"/>
    <property type="match status" value="1"/>
</dbReference>
<protein>
    <recommendedName>
        <fullName evidence="7">Major facilitator superfamily (MFS) profile domain-containing protein</fullName>
    </recommendedName>
</protein>
<evidence type="ECO:0000256" key="4">
    <source>
        <dbReference type="ARBA" id="ARBA00022989"/>
    </source>
</evidence>
<feature type="transmembrane region" description="Helical" evidence="6">
    <location>
        <begin position="446"/>
        <end position="467"/>
    </location>
</feature>
<dbReference type="OrthoDB" id="6612291at2759"/>
<dbReference type="EMBL" id="SWKU01000003">
    <property type="protein sequence ID" value="KAF3008422.1"/>
    <property type="molecule type" value="Genomic_DNA"/>
</dbReference>
<keyword evidence="4 6" id="KW-1133">Transmembrane helix</keyword>